<feature type="transmembrane region" description="Helical" evidence="1">
    <location>
        <begin position="345"/>
        <end position="365"/>
    </location>
</feature>
<dbReference type="InterPro" id="IPR037272">
    <property type="entry name" value="SNS_sf"/>
</dbReference>
<evidence type="ECO:0000313" key="3">
    <source>
        <dbReference type="Proteomes" id="UP001153954"/>
    </source>
</evidence>
<keyword evidence="1" id="KW-0472">Membrane</keyword>
<feature type="transmembrane region" description="Helical" evidence="1">
    <location>
        <begin position="268"/>
        <end position="288"/>
    </location>
</feature>
<feature type="transmembrane region" description="Helical" evidence="1">
    <location>
        <begin position="137"/>
        <end position="162"/>
    </location>
</feature>
<feature type="transmembrane region" description="Helical" evidence="1">
    <location>
        <begin position="237"/>
        <end position="256"/>
    </location>
</feature>
<feature type="transmembrane region" description="Helical" evidence="1">
    <location>
        <begin position="440"/>
        <end position="458"/>
    </location>
</feature>
<feature type="transmembrane region" description="Helical" evidence="1">
    <location>
        <begin position="377"/>
        <end position="397"/>
    </location>
</feature>
<dbReference type="AlphaFoldDB" id="A0AAU9UNV1"/>
<keyword evidence="3" id="KW-1185">Reference proteome</keyword>
<dbReference type="Proteomes" id="UP001153954">
    <property type="component" value="Unassembled WGS sequence"/>
</dbReference>
<proteinExistence type="predicted"/>
<organism evidence="2 3">
    <name type="scientific">Euphydryas editha</name>
    <name type="common">Edith's checkerspot</name>
    <dbReference type="NCBI Taxonomy" id="104508"/>
    <lineage>
        <taxon>Eukaryota</taxon>
        <taxon>Metazoa</taxon>
        <taxon>Ecdysozoa</taxon>
        <taxon>Arthropoda</taxon>
        <taxon>Hexapoda</taxon>
        <taxon>Insecta</taxon>
        <taxon>Pterygota</taxon>
        <taxon>Neoptera</taxon>
        <taxon>Endopterygota</taxon>
        <taxon>Lepidoptera</taxon>
        <taxon>Glossata</taxon>
        <taxon>Ditrysia</taxon>
        <taxon>Papilionoidea</taxon>
        <taxon>Nymphalidae</taxon>
        <taxon>Nymphalinae</taxon>
        <taxon>Euphydryas</taxon>
    </lineage>
</organism>
<keyword evidence="1" id="KW-1133">Transmembrane helix</keyword>
<evidence type="ECO:0000313" key="2">
    <source>
        <dbReference type="EMBL" id="CAH2099420.1"/>
    </source>
</evidence>
<name>A0AAU9UNV1_EUPED</name>
<dbReference type="SUPFAM" id="SSF161070">
    <property type="entry name" value="SNF-like"/>
    <property type="match status" value="1"/>
</dbReference>
<sequence>MDDTLGFDENAKKESSASEWQMGIHSALSMDNTSNRPPFQENLYVVPQKEILTNRRKISATLLETLSFYCCYTSTLSKIEILCMQQNNVNRFFWFYILNVICKSLPMTYVYIFLSIYAPDYHFFHPKMFPLCYGINLINVVTALFNVCMLVENTALYFSYVFSGLMYKTPWNRCVSDITEVNGYDYNCYNLSEFSKKFRVDNITHQKYFYSTSSNENFSLAQLEYFDNVLNEADSSYLHNMNIITLMLWIGAALLYKQIFKRYVWKILHYTHIALCGMFLMIFIHLALTYENADFQKIQTADEDQKKYLMNADFDLIAESMTAPPIVHIISARSKQEIKPNRNSAIIVTCNAIYYIFRASTSYLMKRYCENWIKGTIIHWNFGSYSHFYFWPIYFATLYFGDFLVLIFFALHGIADSCTFIIMFSCILESIVCEWSWMKPWRSILLMTMLYLIINHINSNGLIDNCFVCWTAVSTLAETIIIFWLYPLGRLVDDITFHYGITPTKLRVWSFIVLPIYYLIKASIIIHRLMELEESESTSNTRYSFVWQAFFLSLGAAYAFYYYVIKKKKSWIQLIKPAPEWGPKDLAAKQLRKQFDSRNYIGSQAPRILSRHLINKSDLKSYKLDIPYESVTRRATVQDEKET</sequence>
<feature type="transmembrane region" description="Helical" evidence="1">
    <location>
        <begin position="93"/>
        <end position="117"/>
    </location>
</feature>
<reference evidence="2" key="1">
    <citation type="submission" date="2022-03" db="EMBL/GenBank/DDBJ databases">
        <authorList>
            <person name="Tunstrom K."/>
        </authorList>
    </citation>
    <scope>NUCLEOTIDE SEQUENCE</scope>
</reference>
<accession>A0AAU9UNV1</accession>
<dbReference type="EMBL" id="CAKOGL010000022">
    <property type="protein sequence ID" value="CAH2099420.1"/>
    <property type="molecule type" value="Genomic_DNA"/>
</dbReference>
<gene>
    <name evidence="2" type="ORF">EEDITHA_LOCUS14401</name>
</gene>
<protein>
    <submittedName>
        <fullName evidence="2">Uncharacterized protein</fullName>
    </submittedName>
</protein>
<feature type="transmembrane region" description="Helical" evidence="1">
    <location>
        <begin position="470"/>
        <end position="488"/>
    </location>
</feature>
<evidence type="ECO:0000256" key="1">
    <source>
        <dbReference type="SAM" id="Phobius"/>
    </source>
</evidence>
<comment type="caution">
    <text evidence="2">The sequence shown here is derived from an EMBL/GenBank/DDBJ whole genome shotgun (WGS) entry which is preliminary data.</text>
</comment>
<feature type="transmembrane region" description="Helical" evidence="1">
    <location>
        <begin position="546"/>
        <end position="565"/>
    </location>
</feature>
<feature type="transmembrane region" description="Helical" evidence="1">
    <location>
        <begin position="403"/>
        <end position="428"/>
    </location>
</feature>
<keyword evidence="1" id="KW-0812">Transmembrane</keyword>
<feature type="transmembrane region" description="Helical" evidence="1">
    <location>
        <begin position="508"/>
        <end position="526"/>
    </location>
</feature>